<accession>A0A2D3I5C6</accession>
<evidence type="ECO:0000313" key="1">
    <source>
        <dbReference type="EMBL" id="ATU83589.1"/>
    </source>
</evidence>
<dbReference type="EMBL" id="MF768985">
    <property type="protein sequence ID" value="ATU83589.1"/>
    <property type="molecule type" value="Genomic_DNA"/>
</dbReference>
<name>A0A2D3I5C6_9VIRU</name>
<dbReference type="Proteomes" id="UP000267516">
    <property type="component" value="Segment"/>
</dbReference>
<organism evidence="1">
    <name type="scientific">White spot syndrome virus</name>
    <dbReference type="NCBI Taxonomy" id="342409"/>
    <lineage>
        <taxon>Viruses</taxon>
        <taxon>Viruses incertae sedis</taxon>
        <taxon>Naldaviricetes</taxon>
        <taxon>Nimaviridae</taxon>
        <taxon>Whispovirus</taxon>
    </lineage>
</organism>
<protein>
    <submittedName>
        <fullName evidence="1">ORF1176</fullName>
    </submittedName>
</protein>
<proteinExistence type="predicted"/>
<reference evidence="1" key="1">
    <citation type="journal article" date="2018" name="Aquaculture">
        <title>Complete genome sequence of a white spot syndrome virus associated with a disease incursion in Australia.</title>
        <authorList>
            <person name="Oakey J."/>
            <person name="Smith C.S."/>
        </authorList>
    </citation>
    <scope>NUCLEOTIDE SEQUENCE [LARGE SCALE GENOMIC DNA]</scope>
    <source>
        <strain evidence="1">WSSV-AU</strain>
    </source>
</reference>
<sequence>MISLIFFLPRYLERKFPSYDITNFFSYPDIWRGNSPVMISLIFFLSRPEALTRVQPDIWRGNSPVMISLIFFLSRPEALTRVQPDIWRGNSPVMISPSHPFPPFLGSGVFTCV</sequence>